<dbReference type="GO" id="GO:0005975">
    <property type="term" value="P:carbohydrate metabolic process"/>
    <property type="evidence" value="ECO:0007669"/>
    <property type="project" value="InterPro"/>
</dbReference>
<dbReference type="InterPro" id="IPR001223">
    <property type="entry name" value="Glyco_hydro18_cat"/>
</dbReference>
<organism evidence="4 5">
    <name type="scientific">Hortaea werneckii</name>
    <name type="common">Black yeast</name>
    <name type="synonym">Cladosporium werneckii</name>
    <dbReference type="NCBI Taxonomy" id="91943"/>
    <lineage>
        <taxon>Eukaryota</taxon>
        <taxon>Fungi</taxon>
        <taxon>Dikarya</taxon>
        <taxon>Ascomycota</taxon>
        <taxon>Pezizomycotina</taxon>
        <taxon>Dothideomycetes</taxon>
        <taxon>Dothideomycetidae</taxon>
        <taxon>Mycosphaerellales</taxon>
        <taxon>Teratosphaeriaceae</taxon>
        <taxon>Hortaea</taxon>
    </lineage>
</organism>
<keyword evidence="1" id="KW-0378">Hydrolase</keyword>
<dbReference type="GO" id="GO:0005576">
    <property type="term" value="C:extracellular region"/>
    <property type="evidence" value="ECO:0007669"/>
    <property type="project" value="TreeGrafter"/>
</dbReference>
<dbReference type="Proteomes" id="UP000281468">
    <property type="component" value="Unassembled WGS sequence"/>
</dbReference>
<dbReference type="InterPro" id="IPR017853">
    <property type="entry name" value="GH"/>
</dbReference>
<evidence type="ECO:0000256" key="2">
    <source>
        <dbReference type="ARBA" id="ARBA00023295"/>
    </source>
</evidence>
<comment type="caution">
    <text evidence="4">The sequence shown here is derived from an EMBL/GenBank/DDBJ whole genome shotgun (WGS) entry which is preliminary data.</text>
</comment>
<dbReference type="PROSITE" id="PS51910">
    <property type="entry name" value="GH18_2"/>
    <property type="match status" value="1"/>
</dbReference>
<dbReference type="GO" id="GO:0004568">
    <property type="term" value="F:chitinase activity"/>
    <property type="evidence" value="ECO:0007669"/>
    <property type="project" value="TreeGrafter"/>
</dbReference>
<feature type="domain" description="GH18" evidence="3">
    <location>
        <begin position="1"/>
        <end position="231"/>
    </location>
</feature>
<dbReference type="Gene3D" id="3.20.20.80">
    <property type="entry name" value="Glycosidases"/>
    <property type="match status" value="1"/>
</dbReference>
<reference evidence="4 5" key="1">
    <citation type="journal article" date="2018" name="BMC Genomics">
        <title>Genomic evidence for intraspecific hybridization in a clonal and extremely halotolerant yeast.</title>
        <authorList>
            <person name="Gostincar C."/>
            <person name="Stajich J.E."/>
            <person name="Zupancic J."/>
            <person name="Zalar P."/>
            <person name="Gunde-Cimerman N."/>
        </authorList>
    </citation>
    <scope>NUCLEOTIDE SEQUENCE [LARGE SCALE GENOMIC DNA]</scope>
    <source>
        <strain evidence="4 5">EXF-171</strain>
    </source>
</reference>
<protein>
    <recommendedName>
        <fullName evidence="3">GH18 domain-containing protein</fullName>
    </recommendedName>
</protein>
<keyword evidence="2" id="KW-0326">Glycosidase</keyword>
<evidence type="ECO:0000313" key="4">
    <source>
        <dbReference type="EMBL" id="RMY96036.1"/>
    </source>
</evidence>
<dbReference type="AlphaFoldDB" id="A0A3M7G5K6"/>
<proteinExistence type="predicted"/>
<dbReference type="InterPro" id="IPR050542">
    <property type="entry name" value="Glycosyl_Hydrlase18_Chitinase"/>
</dbReference>
<gene>
    <name evidence="4" type="ORF">D0862_08619</name>
</gene>
<name>A0A3M7G5K6_HORWE</name>
<dbReference type="PANTHER" id="PTHR45708">
    <property type="entry name" value="ENDOCHITINASE"/>
    <property type="match status" value="1"/>
</dbReference>
<sequence length="272" mass="29659">MWSRIGARTSTDKAVANYHNNDWRNAAQGDFSSPDIAKEVAEKVWATFGPKQDESTFRPFSSAFIDGSDMGFETSLNNAAPFANQPWELMDSDTTKQYLLTVALQGPHPDLAGNGMLDGNARIDTIFSQLYDSSCGVNFFIPGSAEETNFNFETWNDWAKTISANPVQILSGVPANTGAAGTGYLPVSSLGQIIAYCKQFSSFVGIMMWDASQAYANIGFVMGVKKALLSTTSNPTSSSATAPLGTYNATPRRRMRKAVRMGQREFSLEMMK</sequence>
<dbReference type="EMBL" id="QWIQ01000295">
    <property type="protein sequence ID" value="RMY96036.1"/>
    <property type="molecule type" value="Genomic_DNA"/>
</dbReference>
<accession>A0A3M7G5K6</accession>
<evidence type="ECO:0000259" key="3">
    <source>
        <dbReference type="PROSITE" id="PS51910"/>
    </source>
</evidence>
<dbReference type="SUPFAM" id="SSF51445">
    <property type="entry name" value="(Trans)glycosidases"/>
    <property type="match status" value="1"/>
</dbReference>
<evidence type="ECO:0000256" key="1">
    <source>
        <dbReference type="ARBA" id="ARBA00022801"/>
    </source>
</evidence>
<evidence type="ECO:0000313" key="5">
    <source>
        <dbReference type="Proteomes" id="UP000281468"/>
    </source>
</evidence>
<dbReference type="PANTHER" id="PTHR45708:SF49">
    <property type="entry name" value="ENDOCHITINASE"/>
    <property type="match status" value="1"/>
</dbReference>